<organism evidence="2 3">
    <name type="scientific">Sphingobium fluviale</name>
    <dbReference type="NCBI Taxonomy" id="2506423"/>
    <lineage>
        <taxon>Bacteria</taxon>
        <taxon>Pseudomonadati</taxon>
        <taxon>Pseudomonadota</taxon>
        <taxon>Alphaproteobacteria</taxon>
        <taxon>Sphingomonadales</taxon>
        <taxon>Sphingomonadaceae</taxon>
        <taxon>Sphingobium</taxon>
    </lineage>
</organism>
<gene>
    <name evidence="2" type="ORF">EQG66_04465</name>
</gene>
<keyword evidence="1" id="KW-0812">Transmembrane</keyword>
<feature type="transmembrane region" description="Helical" evidence="1">
    <location>
        <begin position="12"/>
        <end position="30"/>
    </location>
</feature>
<evidence type="ECO:0000313" key="3">
    <source>
        <dbReference type="Proteomes" id="UP000290958"/>
    </source>
</evidence>
<comment type="caution">
    <text evidence="2">The sequence shown here is derived from an EMBL/GenBank/DDBJ whole genome shotgun (WGS) entry which is preliminary data.</text>
</comment>
<evidence type="ECO:0000256" key="1">
    <source>
        <dbReference type="SAM" id="Phobius"/>
    </source>
</evidence>
<dbReference type="AlphaFoldDB" id="A0A4V1N3T7"/>
<reference evidence="3" key="1">
    <citation type="submission" date="2019-01" db="EMBL/GenBank/DDBJ databases">
        <title>Cytophagaceae bacterium strain CAR-16.</title>
        <authorList>
            <person name="Chen W.-M."/>
        </authorList>
    </citation>
    <scope>NUCLEOTIDE SEQUENCE [LARGE SCALE GENOMIC DNA]</scope>
    <source>
        <strain evidence="3">CHR27</strain>
    </source>
</reference>
<keyword evidence="1" id="KW-1133">Transmembrane helix</keyword>
<accession>A0A4V1N3T7</accession>
<keyword evidence="3" id="KW-1185">Reference proteome</keyword>
<sequence>MNGPGNSKASSAGGCFIAGLVPAGAVIGGLLGQPSIGMLSGLGLGIAIAIAIWLRERKR</sequence>
<keyword evidence="1" id="KW-0472">Membrane</keyword>
<dbReference type="RefSeq" id="WP_129403345.1">
    <property type="nucleotide sequence ID" value="NZ_SBKP01000003.1"/>
</dbReference>
<dbReference type="EMBL" id="SBKP01000003">
    <property type="protein sequence ID" value="RXR29806.1"/>
    <property type="molecule type" value="Genomic_DNA"/>
</dbReference>
<name>A0A4V1N3T7_9SPHN</name>
<dbReference type="Proteomes" id="UP000290958">
    <property type="component" value="Unassembled WGS sequence"/>
</dbReference>
<evidence type="ECO:0000313" key="2">
    <source>
        <dbReference type="EMBL" id="RXR29806.1"/>
    </source>
</evidence>
<feature type="transmembrane region" description="Helical" evidence="1">
    <location>
        <begin position="36"/>
        <end position="54"/>
    </location>
</feature>
<proteinExistence type="predicted"/>
<protein>
    <submittedName>
        <fullName evidence="2">Uncharacterized protein</fullName>
    </submittedName>
</protein>